<comment type="caution">
    <text evidence="2">The sequence shown here is derived from an EMBL/GenBank/DDBJ whole genome shotgun (WGS) entry which is preliminary data.</text>
</comment>
<organism evidence="2 3">
    <name type="scientific">Drouetiella hepatica Uher 2000/2452</name>
    <dbReference type="NCBI Taxonomy" id="904376"/>
    <lineage>
        <taxon>Bacteria</taxon>
        <taxon>Bacillati</taxon>
        <taxon>Cyanobacteriota</taxon>
        <taxon>Cyanophyceae</taxon>
        <taxon>Oculatellales</taxon>
        <taxon>Oculatellaceae</taxon>
        <taxon>Drouetiella</taxon>
    </lineage>
</organism>
<feature type="domain" description="DUF4351" evidence="1">
    <location>
        <begin position="11"/>
        <end position="53"/>
    </location>
</feature>
<dbReference type="InterPro" id="IPR025587">
    <property type="entry name" value="DUF4351"/>
</dbReference>
<evidence type="ECO:0000313" key="2">
    <source>
        <dbReference type="EMBL" id="MBW4662335.1"/>
    </source>
</evidence>
<proteinExistence type="predicted"/>
<reference evidence="2" key="1">
    <citation type="submission" date="2021-05" db="EMBL/GenBank/DDBJ databases">
        <authorList>
            <person name="Pietrasiak N."/>
            <person name="Ward R."/>
            <person name="Stajich J.E."/>
            <person name="Kurbessoian T."/>
        </authorList>
    </citation>
    <scope>NUCLEOTIDE SEQUENCE</scope>
    <source>
        <strain evidence="2">UHER 2000/2452</strain>
    </source>
</reference>
<reference evidence="2" key="2">
    <citation type="journal article" date="2022" name="Microbiol. Resour. Announc.">
        <title>Metagenome Sequencing to Explore Phylogenomics of Terrestrial Cyanobacteria.</title>
        <authorList>
            <person name="Ward R.D."/>
            <person name="Stajich J.E."/>
            <person name="Johansen J.R."/>
            <person name="Huntemann M."/>
            <person name="Clum A."/>
            <person name="Foster B."/>
            <person name="Foster B."/>
            <person name="Roux S."/>
            <person name="Palaniappan K."/>
            <person name="Varghese N."/>
            <person name="Mukherjee S."/>
            <person name="Reddy T.B.K."/>
            <person name="Daum C."/>
            <person name="Copeland A."/>
            <person name="Chen I.A."/>
            <person name="Ivanova N.N."/>
            <person name="Kyrpides N.C."/>
            <person name="Shapiro N."/>
            <person name="Eloe-Fadrosh E.A."/>
            <person name="Pietrasiak N."/>
        </authorList>
    </citation>
    <scope>NUCLEOTIDE SEQUENCE</scope>
    <source>
        <strain evidence="2">UHER 2000/2452</strain>
    </source>
</reference>
<dbReference type="Proteomes" id="UP000757435">
    <property type="component" value="Unassembled WGS sequence"/>
</dbReference>
<evidence type="ECO:0000313" key="3">
    <source>
        <dbReference type="Proteomes" id="UP000757435"/>
    </source>
</evidence>
<dbReference type="Pfam" id="PF14261">
    <property type="entry name" value="DUF4351"/>
    <property type="match status" value="1"/>
</dbReference>
<dbReference type="AlphaFoldDB" id="A0A951QGG6"/>
<sequence length="58" mass="6404">MMGIASDRETNTRLGAIAPAVAEEIQTLSNEELDRLVVALLDFTTSSDLEPWLISRRS</sequence>
<protein>
    <submittedName>
        <fullName evidence="2">DUF4351 domain-containing protein</fullName>
    </submittedName>
</protein>
<evidence type="ECO:0000259" key="1">
    <source>
        <dbReference type="Pfam" id="PF14261"/>
    </source>
</evidence>
<gene>
    <name evidence="2" type="ORF">KME15_27090</name>
</gene>
<accession>A0A951QGG6</accession>
<dbReference type="EMBL" id="JAHHHD010000069">
    <property type="protein sequence ID" value="MBW4662335.1"/>
    <property type="molecule type" value="Genomic_DNA"/>
</dbReference>
<name>A0A951QGG6_9CYAN</name>